<dbReference type="EMBL" id="JAKJHZ010000011">
    <property type="protein sequence ID" value="MCF6379772.1"/>
    <property type="molecule type" value="Genomic_DNA"/>
</dbReference>
<organism evidence="2 3">
    <name type="scientific">Nocardioides potassii</name>
    <dbReference type="NCBI Taxonomy" id="2911371"/>
    <lineage>
        <taxon>Bacteria</taxon>
        <taxon>Bacillati</taxon>
        <taxon>Actinomycetota</taxon>
        <taxon>Actinomycetes</taxon>
        <taxon>Propionibacteriales</taxon>
        <taxon>Nocardioidaceae</taxon>
        <taxon>Nocardioides</taxon>
    </lineage>
</organism>
<feature type="compositionally biased region" description="Basic and acidic residues" evidence="1">
    <location>
        <begin position="397"/>
        <end position="413"/>
    </location>
</feature>
<accession>A0ABS9HF37</accession>
<comment type="caution">
    <text evidence="2">The sequence shown here is derived from an EMBL/GenBank/DDBJ whole genome shotgun (WGS) entry which is preliminary data.</text>
</comment>
<protein>
    <recommendedName>
        <fullName evidence="4">DUF222 domain-containing protein</fullName>
    </recommendedName>
</protein>
<dbReference type="RefSeq" id="WP_236404955.1">
    <property type="nucleotide sequence ID" value="NZ_JAKJHZ010000011.1"/>
</dbReference>
<evidence type="ECO:0000313" key="2">
    <source>
        <dbReference type="EMBL" id="MCF6379772.1"/>
    </source>
</evidence>
<name>A0ABS9HF37_9ACTN</name>
<dbReference type="Proteomes" id="UP001201161">
    <property type="component" value="Unassembled WGS sequence"/>
</dbReference>
<feature type="region of interest" description="Disordered" evidence="1">
    <location>
        <begin position="397"/>
        <end position="436"/>
    </location>
</feature>
<proteinExistence type="predicted"/>
<evidence type="ECO:0000313" key="3">
    <source>
        <dbReference type="Proteomes" id="UP001201161"/>
    </source>
</evidence>
<keyword evidence="3" id="KW-1185">Reference proteome</keyword>
<gene>
    <name evidence="2" type="ORF">L2K70_19340</name>
</gene>
<evidence type="ECO:0000256" key="1">
    <source>
        <dbReference type="SAM" id="MobiDB-lite"/>
    </source>
</evidence>
<reference evidence="2 3" key="1">
    <citation type="submission" date="2022-01" db="EMBL/GenBank/DDBJ databases">
        <title>Nocardioides sp. nov., an actinomycete isolated from mining soil.</title>
        <authorList>
            <person name="Liu L."/>
        </authorList>
    </citation>
    <scope>NUCLEOTIDE SEQUENCE [LARGE SCALE GENOMIC DNA]</scope>
    <source>
        <strain evidence="2 3">KLBMP 9356</strain>
    </source>
</reference>
<evidence type="ECO:0008006" key="4">
    <source>
        <dbReference type="Google" id="ProtNLM"/>
    </source>
</evidence>
<sequence length="491" mass="53283">MDSDLLDLDGKALLAAVTEAERASRLAEVAKLELLSAWAALHSADPTEGPDGHLARRVGNVLRQVGGEGTPGVQDFCLGEIALARGAGVTATQNMLADVLDLEHRLPLTWQVARRGECEVWVARKVAKMSRHLPADKVHVVDTAVSRLIASEGIGRLLEVAEAKVIEADPDLHETRCEAERRRRYIGLGRTDEHGLRTLIARVEAGDAVAVDAIVHRVAEILEPLNADASPDELRALAFGWLARPVELLTLLLEHTGAGDESELDLDLDAPGAEQEPEDTGAGLVRALAFPADLLDALRGIDLTPLAPKVVLHVHLHEAALHGADGVARVEGLGPVSLARLDEMLRGCVVKVQPVKDLSDRVRYTAYEHPESLRDQVHLVTGGDYWPWATSTSRRVDLDHPVPYDHGNPETGREPPPGQTGSHNSGPLGRRHHRWKTHAGYASRQCGDGRYVWLTPHGLAFIVDHTGTHPIHPEKARMIIDAPMGVDLYVA</sequence>